<keyword evidence="3" id="KW-1185">Reference proteome</keyword>
<evidence type="ECO:0000313" key="3">
    <source>
        <dbReference type="Proteomes" id="UP000623608"/>
    </source>
</evidence>
<dbReference type="Gene3D" id="3.10.180.10">
    <property type="entry name" value="2,3-Dihydroxybiphenyl 1,2-Dioxygenase, domain 1"/>
    <property type="match status" value="1"/>
</dbReference>
<dbReference type="EMBL" id="BOMY01000012">
    <property type="protein sequence ID" value="GIF19094.1"/>
    <property type="molecule type" value="Genomic_DNA"/>
</dbReference>
<proteinExistence type="predicted"/>
<dbReference type="InterPro" id="IPR029068">
    <property type="entry name" value="Glyas_Bleomycin-R_OHBP_Dase"/>
</dbReference>
<dbReference type="Proteomes" id="UP000623608">
    <property type="component" value="Unassembled WGS sequence"/>
</dbReference>
<dbReference type="Pfam" id="PF00903">
    <property type="entry name" value="Glyoxalase"/>
    <property type="match status" value="1"/>
</dbReference>
<name>A0A919NJB2_9ACTN</name>
<dbReference type="PANTHER" id="PTHR36503">
    <property type="entry name" value="BLR2520 PROTEIN"/>
    <property type="match status" value="1"/>
</dbReference>
<dbReference type="InterPro" id="IPR004360">
    <property type="entry name" value="Glyas_Fos-R_dOase_dom"/>
</dbReference>
<dbReference type="AlphaFoldDB" id="A0A919NJB2"/>
<dbReference type="PANTHER" id="PTHR36503:SF3">
    <property type="entry name" value="BLR0126 PROTEIN"/>
    <property type="match status" value="1"/>
</dbReference>
<accession>A0A919NJB2</accession>
<dbReference type="PROSITE" id="PS51819">
    <property type="entry name" value="VOC"/>
    <property type="match status" value="1"/>
</dbReference>
<evidence type="ECO:0000313" key="2">
    <source>
        <dbReference type="EMBL" id="GIF19094.1"/>
    </source>
</evidence>
<dbReference type="SUPFAM" id="SSF54593">
    <property type="entry name" value="Glyoxalase/Bleomycin resistance protein/Dihydroxybiphenyl dioxygenase"/>
    <property type="match status" value="1"/>
</dbReference>
<reference evidence="2" key="1">
    <citation type="submission" date="2021-01" db="EMBL/GenBank/DDBJ databases">
        <title>Whole genome shotgun sequence of Actinoplanes tereljensis NBRC 105297.</title>
        <authorList>
            <person name="Komaki H."/>
            <person name="Tamura T."/>
        </authorList>
    </citation>
    <scope>NUCLEOTIDE SEQUENCE</scope>
    <source>
        <strain evidence="2">NBRC 105297</strain>
    </source>
</reference>
<organism evidence="2 3">
    <name type="scientific">Paractinoplanes tereljensis</name>
    <dbReference type="NCBI Taxonomy" id="571912"/>
    <lineage>
        <taxon>Bacteria</taxon>
        <taxon>Bacillati</taxon>
        <taxon>Actinomycetota</taxon>
        <taxon>Actinomycetes</taxon>
        <taxon>Micromonosporales</taxon>
        <taxon>Micromonosporaceae</taxon>
        <taxon>Paractinoplanes</taxon>
    </lineage>
</organism>
<gene>
    <name evidence="2" type="ORF">Ate02nite_18240</name>
</gene>
<evidence type="ECO:0000259" key="1">
    <source>
        <dbReference type="PROSITE" id="PS51819"/>
    </source>
</evidence>
<sequence length="121" mass="13597">MVADMATSLSFYRRLGLDFPAEADREPHAEVELPGGIRLMFDTEALLASIEPRFAVVKTKTGPSLAFLCSDPAEVDATHADLVKAGYRSYREPWDAEWGQRYAVIHDPDGYTVDLFAWFKQ</sequence>
<feature type="domain" description="VOC" evidence="1">
    <location>
        <begin position="1"/>
        <end position="118"/>
    </location>
</feature>
<protein>
    <submittedName>
        <fullName evidence="2">Glyoxalase</fullName>
    </submittedName>
</protein>
<dbReference type="InterPro" id="IPR037523">
    <property type="entry name" value="VOC_core"/>
</dbReference>
<comment type="caution">
    <text evidence="2">The sequence shown here is derived from an EMBL/GenBank/DDBJ whole genome shotgun (WGS) entry which is preliminary data.</text>
</comment>